<feature type="active site" evidence="5 6">
    <location>
        <position position="301"/>
    </location>
</feature>
<organism evidence="10 11">
    <name type="scientific">Opacimonas viscosa</name>
    <dbReference type="NCBI Taxonomy" id="2961944"/>
    <lineage>
        <taxon>Bacteria</taxon>
        <taxon>Pseudomonadati</taxon>
        <taxon>Pseudomonadota</taxon>
        <taxon>Gammaproteobacteria</taxon>
        <taxon>Alteromonadales</taxon>
        <taxon>Alteromonadaceae</taxon>
        <taxon>Opacimonas</taxon>
    </lineage>
</organism>
<dbReference type="GO" id="GO:0008984">
    <property type="term" value="F:protein-glutamate methylesterase activity"/>
    <property type="evidence" value="ECO:0007669"/>
    <property type="project" value="UniProtKB-UniRule"/>
</dbReference>
<comment type="function">
    <text evidence="5">Involved in chemotaxis. Part of a chemotaxis signal transduction system that modulates chemotaxis in response to various stimuli. Catalyzes the demethylation of specific methylglutamate residues introduced into the chemoreceptors (methyl-accepting chemotaxis proteins or MCP) by CheR. Also mediates the irreversible deamidation of specific glutamine residues to glutamic acid.</text>
</comment>
<dbReference type="Gene3D" id="3.40.50.2300">
    <property type="match status" value="1"/>
</dbReference>
<evidence type="ECO:0000256" key="3">
    <source>
        <dbReference type="ARBA" id="ARBA00022801"/>
    </source>
</evidence>
<evidence type="ECO:0000256" key="2">
    <source>
        <dbReference type="ARBA" id="ARBA00022500"/>
    </source>
</evidence>
<dbReference type="HAMAP" id="MF_00099">
    <property type="entry name" value="CheB_chemtxs"/>
    <property type="match status" value="1"/>
</dbReference>
<dbReference type="EC" id="3.5.1.44" evidence="5"/>
<feature type="active site" evidence="5 6">
    <location>
        <position position="204"/>
    </location>
</feature>
<keyword evidence="2 5" id="KW-0145">Chemotaxis</keyword>
<sequence length="359" mass="38921">MSKKVLIIEDSALMRKHIRSILEGQGYTVETARNGEEGVEKTVSFEPDAITLDINMPVMDGITCLSLIMQKRPTPVVMVSSLTEKGAMATFEALELGAVDYVAKPGGTVSINIRDIELDLIEKVKAACRVRMGNKLGLRNRLRVQREKSIATPKVMKDNIVNISAESAYKVVVVGVSTGGPGTLQTVLSELPADFPIPIVVAQHMPSRFTQVFAERLNKECDLNVLEVSKPCDLQAGNVYIARGDADIKIIRRAGRLMLTNIPADPNYLWHPSVEKLAASAQELLPASQIICVQLTGMGNDGAKTMAALNQAGAKTIAEAESTAVVYGMPRELVQLGGADKVLPNTEIAKTLRNWSMKK</sequence>
<evidence type="ECO:0000259" key="9">
    <source>
        <dbReference type="PROSITE" id="PS50122"/>
    </source>
</evidence>
<comment type="subcellular location">
    <subcellularLocation>
        <location evidence="5">Cytoplasm</location>
    </subcellularLocation>
</comment>
<evidence type="ECO:0000256" key="4">
    <source>
        <dbReference type="ARBA" id="ARBA00048267"/>
    </source>
</evidence>
<name>A0AA41X026_9ALTE</name>
<dbReference type="Pfam" id="PF01339">
    <property type="entry name" value="CheB_methylest"/>
    <property type="match status" value="1"/>
</dbReference>
<comment type="caution">
    <text evidence="10">The sequence shown here is derived from an EMBL/GenBank/DDBJ whole genome shotgun (WGS) entry which is preliminary data.</text>
</comment>
<dbReference type="InterPro" id="IPR011006">
    <property type="entry name" value="CheY-like_superfamily"/>
</dbReference>
<comment type="similarity">
    <text evidence="5">Belongs to the CheB family.</text>
</comment>
<keyword evidence="5 7" id="KW-0597">Phosphoprotein</keyword>
<comment type="PTM">
    <text evidence="5">Phosphorylated by CheA. Phosphorylation of the N-terminal regulatory domain activates the methylesterase activity.</text>
</comment>
<keyword evidence="10" id="KW-0489">Methyltransferase</keyword>
<keyword evidence="3 5" id="KW-0378">Hydrolase</keyword>
<dbReference type="SUPFAM" id="SSF52738">
    <property type="entry name" value="Methylesterase CheB, C-terminal domain"/>
    <property type="match status" value="1"/>
</dbReference>
<dbReference type="RefSeq" id="WP_254101775.1">
    <property type="nucleotide sequence ID" value="NZ_JANATA010000021.1"/>
</dbReference>
<keyword evidence="10" id="KW-0808">Transferase</keyword>
<dbReference type="EMBL" id="JANATA010000021">
    <property type="protein sequence ID" value="MCP3429440.1"/>
    <property type="molecule type" value="Genomic_DNA"/>
</dbReference>
<keyword evidence="1 5" id="KW-0963">Cytoplasm</keyword>
<dbReference type="NCBIfam" id="NF001965">
    <property type="entry name" value="PRK00742.1"/>
    <property type="match status" value="1"/>
</dbReference>
<evidence type="ECO:0000259" key="8">
    <source>
        <dbReference type="PROSITE" id="PS50110"/>
    </source>
</evidence>
<dbReference type="InterPro" id="IPR035909">
    <property type="entry name" value="CheB_C"/>
</dbReference>
<dbReference type="EC" id="3.1.1.61" evidence="5"/>
<dbReference type="SMART" id="SM00448">
    <property type="entry name" value="REC"/>
    <property type="match status" value="1"/>
</dbReference>
<feature type="active site" evidence="5 6">
    <location>
        <position position="177"/>
    </location>
</feature>
<feature type="modified residue" description="4-aspartylphosphate" evidence="5 7">
    <location>
        <position position="53"/>
    </location>
</feature>
<dbReference type="Pfam" id="PF00072">
    <property type="entry name" value="Response_reg"/>
    <property type="match status" value="1"/>
</dbReference>
<dbReference type="InterPro" id="IPR001789">
    <property type="entry name" value="Sig_transdc_resp-reg_receiver"/>
</dbReference>
<accession>A0AA41X026</accession>
<dbReference type="GO" id="GO:0005737">
    <property type="term" value="C:cytoplasm"/>
    <property type="evidence" value="ECO:0007669"/>
    <property type="project" value="UniProtKB-SubCell"/>
</dbReference>
<dbReference type="PROSITE" id="PS50122">
    <property type="entry name" value="CHEB"/>
    <property type="match status" value="1"/>
</dbReference>
<proteinExistence type="inferred from homology"/>
<evidence type="ECO:0000313" key="10">
    <source>
        <dbReference type="EMBL" id="MCP3429440.1"/>
    </source>
</evidence>
<evidence type="ECO:0000256" key="6">
    <source>
        <dbReference type="PROSITE-ProRule" id="PRU00050"/>
    </source>
</evidence>
<evidence type="ECO:0000256" key="7">
    <source>
        <dbReference type="PROSITE-ProRule" id="PRU00169"/>
    </source>
</evidence>
<evidence type="ECO:0000256" key="1">
    <source>
        <dbReference type="ARBA" id="ARBA00022490"/>
    </source>
</evidence>
<dbReference type="InterPro" id="IPR000673">
    <property type="entry name" value="Sig_transdc_resp-reg_Me-estase"/>
</dbReference>
<dbReference type="SUPFAM" id="SSF52172">
    <property type="entry name" value="CheY-like"/>
    <property type="match status" value="1"/>
</dbReference>
<dbReference type="AlphaFoldDB" id="A0AA41X026"/>
<dbReference type="Proteomes" id="UP001165413">
    <property type="component" value="Unassembled WGS sequence"/>
</dbReference>
<dbReference type="InterPro" id="IPR008248">
    <property type="entry name" value="CheB-like"/>
</dbReference>
<comment type="domain">
    <text evidence="5">Contains a C-terminal catalytic domain, and an N-terminal region which modulates catalytic activity.</text>
</comment>
<keyword evidence="11" id="KW-1185">Reference proteome</keyword>
<comment type="catalytic activity">
    <reaction evidence="4 5">
        <text>[protein]-L-glutamate 5-O-methyl ester + H2O = L-glutamyl-[protein] + methanol + H(+)</text>
        <dbReference type="Rhea" id="RHEA:23236"/>
        <dbReference type="Rhea" id="RHEA-COMP:10208"/>
        <dbReference type="Rhea" id="RHEA-COMP:10311"/>
        <dbReference type="ChEBI" id="CHEBI:15377"/>
        <dbReference type="ChEBI" id="CHEBI:15378"/>
        <dbReference type="ChEBI" id="CHEBI:17790"/>
        <dbReference type="ChEBI" id="CHEBI:29973"/>
        <dbReference type="ChEBI" id="CHEBI:82795"/>
        <dbReference type="EC" id="3.1.1.61"/>
    </reaction>
</comment>
<dbReference type="GO" id="GO:0006935">
    <property type="term" value="P:chemotaxis"/>
    <property type="evidence" value="ECO:0007669"/>
    <property type="project" value="UniProtKB-UniRule"/>
</dbReference>
<dbReference type="PANTHER" id="PTHR42872">
    <property type="entry name" value="PROTEIN-GLUTAMATE METHYLESTERASE/PROTEIN-GLUTAMINE GLUTAMINASE"/>
    <property type="match status" value="1"/>
</dbReference>
<dbReference type="GO" id="GO:0032259">
    <property type="term" value="P:methylation"/>
    <property type="evidence" value="ECO:0007669"/>
    <property type="project" value="UniProtKB-KW"/>
</dbReference>
<reference evidence="10" key="1">
    <citation type="submission" date="2022-07" db="EMBL/GenBank/DDBJ databases">
        <title>Characterization of the Novel Bacterium Alteromonas immobilis LMIT006 and Alteromonas gregis LMIT007.</title>
        <authorList>
            <person name="Lin X."/>
        </authorList>
    </citation>
    <scope>NUCLEOTIDE SEQUENCE</scope>
    <source>
        <strain evidence="10">LMIT007</strain>
    </source>
</reference>
<dbReference type="PIRSF" id="PIRSF000876">
    <property type="entry name" value="RR_chemtxs_CheB"/>
    <property type="match status" value="1"/>
</dbReference>
<gene>
    <name evidence="5 10" type="primary">cheB</name>
    <name evidence="10" type="ORF">NLF92_10835</name>
</gene>
<feature type="domain" description="Response regulatory" evidence="8">
    <location>
        <begin position="4"/>
        <end position="119"/>
    </location>
</feature>
<evidence type="ECO:0000313" key="11">
    <source>
        <dbReference type="Proteomes" id="UP001165413"/>
    </source>
</evidence>
<evidence type="ECO:0000256" key="5">
    <source>
        <dbReference type="HAMAP-Rule" id="MF_00099"/>
    </source>
</evidence>
<dbReference type="Gene3D" id="3.40.50.180">
    <property type="entry name" value="Methylesterase CheB, C-terminal domain"/>
    <property type="match status" value="1"/>
</dbReference>
<feature type="domain" description="CheB-type methylesterase" evidence="9">
    <location>
        <begin position="165"/>
        <end position="359"/>
    </location>
</feature>
<dbReference type="GO" id="GO:0050568">
    <property type="term" value="F:protein-glutamine glutaminase activity"/>
    <property type="evidence" value="ECO:0007669"/>
    <property type="project" value="UniProtKB-UniRule"/>
</dbReference>
<dbReference type="GO" id="GO:0000156">
    <property type="term" value="F:phosphorelay response regulator activity"/>
    <property type="evidence" value="ECO:0007669"/>
    <property type="project" value="InterPro"/>
</dbReference>
<dbReference type="PROSITE" id="PS50110">
    <property type="entry name" value="RESPONSE_REGULATORY"/>
    <property type="match status" value="1"/>
</dbReference>
<dbReference type="CDD" id="cd17541">
    <property type="entry name" value="REC_CheB-like"/>
    <property type="match status" value="1"/>
</dbReference>
<protein>
    <recommendedName>
        <fullName evidence="5">Protein-glutamate methylesterase/protein-glutamine glutaminase</fullName>
        <ecNumber evidence="5">3.1.1.61</ecNumber>
        <ecNumber evidence="5">3.5.1.44</ecNumber>
    </recommendedName>
</protein>
<comment type="catalytic activity">
    <reaction evidence="5">
        <text>L-glutaminyl-[protein] + H2O = L-glutamyl-[protein] + NH4(+)</text>
        <dbReference type="Rhea" id="RHEA:16441"/>
        <dbReference type="Rhea" id="RHEA-COMP:10207"/>
        <dbReference type="Rhea" id="RHEA-COMP:10208"/>
        <dbReference type="ChEBI" id="CHEBI:15377"/>
        <dbReference type="ChEBI" id="CHEBI:28938"/>
        <dbReference type="ChEBI" id="CHEBI:29973"/>
        <dbReference type="ChEBI" id="CHEBI:30011"/>
        <dbReference type="EC" id="3.5.1.44"/>
    </reaction>
</comment>
<dbReference type="GO" id="GO:0008168">
    <property type="term" value="F:methyltransferase activity"/>
    <property type="evidence" value="ECO:0007669"/>
    <property type="project" value="UniProtKB-KW"/>
</dbReference>
<dbReference type="PANTHER" id="PTHR42872:SF6">
    <property type="entry name" value="PROTEIN-GLUTAMATE METHYLESTERASE_PROTEIN-GLUTAMINE GLUTAMINASE"/>
    <property type="match status" value="1"/>
</dbReference>
<dbReference type="CDD" id="cd16432">
    <property type="entry name" value="CheB_Rec"/>
    <property type="match status" value="1"/>
</dbReference>